<evidence type="ECO:0000256" key="1">
    <source>
        <dbReference type="SAM" id="Phobius"/>
    </source>
</evidence>
<reference evidence="2" key="1">
    <citation type="submission" date="2016-02" db="EMBL/GenBank/DDBJ databases">
        <title>Complete mitochondrial genome of Trichogramma dendrolimi.</title>
        <authorList>
            <person name="Chen L."/>
            <person name="Li Y.-X."/>
        </authorList>
    </citation>
    <scope>NUCLEOTIDE SEQUENCE</scope>
</reference>
<sequence length="197" mass="23829">MLLYQKYMMKMITIYTMMMLMMMSTTNLIINCISAYNKNLHPMIFGTMLLLMSIFSSLNINIFNDSPMFSFIMFLIVIGGMMILFLYFISFVSNMKMMMKWIYMKMIPIKFLLMIMLIIIMMMNKNNMLNWFYSFNETNNLFNINMNDLMKNNINCMYMYLNMKMMPTIIMMIYLFMCLTLIVKMFINKKMSIRKMN</sequence>
<keyword evidence="1" id="KW-0812">Transmembrane</keyword>
<proteinExistence type="predicted"/>
<feature type="transmembrane region" description="Helical" evidence="1">
    <location>
        <begin position="101"/>
        <end position="123"/>
    </location>
</feature>
<keyword evidence="2" id="KW-0496">Mitochondrion</keyword>
<keyword evidence="1" id="KW-1133">Transmembrane helix</keyword>
<accession>A0A3Q8AFU4</accession>
<organism evidence="2">
    <name type="scientific">Trichogramma dendrolimi</name>
    <dbReference type="NCBI Taxonomy" id="114056"/>
    <lineage>
        <taxon>Eukaryota</taxon>
        <taxon>Metazoa</taxon>
        <taxon>Ecdysozoa</taxon>
        <taxon>Arthropoda</taxon>
        <taxon>Hexapoda</taxon>
        <taxon>Insecta</taxon>
        <taxon>Pterygota</taxon>
        <taxon>Neoptera</taxon>
        <taxon>Endopterygota</taxon>
        <taxon>Hymenoptera</taxon>
        <taxon>Apocrita</taxon>
        <taxon>Proctotrupomorpha</taxon>
        <taxon>Chalcidoidea</taxon>
        <taxon>Trichogrammatidae</taxon>
        <taxon>Trichogramma</taxon>
    </lineage>
</organism>
<keyword evidence="1" id="KW-0472">Membrane</keyword>
<protein>
    <submittedName>
        <fullName evidence="2">NADH deshydrogenase subunit 6</fullName>
    </submittedName>
</protein>
<gene>
    <name evidence="2" type="primary">nad6</name>
</gene>
<feature type="transmembrane region" description="Helical" evidence="1">
    <location>
        <begin position="165"/>
        <end position="187"/>
    </location>
</feature>
<feature type="transmembrane region" description="Helical" evidence="1">
    <location>
        <begin position="12"/>
        <end position="30"/>
    </location>
</feature>
<geneLocation type="mitochondrion" evidence="2"/>
<dbReference type="EMBL" id="KU836507">
    <property type="protein sequence ID" value="APP93941.1"/>
    <property type="molecule type" value="Genomic_DNA"/>
</dbReference>
<evidence type="ECO:0000313" key="2">
    <source>
        <dbReference type="EMBL" id="APP93941.1"/>
    </source>
</evidence>
<feature type="transmembrane region" description="Helical" evidence="1">
    <location>
        <begin position="68"/>
        <end position="89"/>
    </location>
</feature>
<feature type="transmembrane region" description="Helical" evidence="1">
    <location>
        <begin position="42"/>
        <end position="62"/>
    </location>
</feature>
<name>A0A3Q8AFU4_9HYME</name>
<dbReference type="AlphaFoldDB" id="A0A3Q8AFU4"/>